<proteinExistence type="predicted"/>
<dbReference type="Proteomes" id="UP000028341">
    <property type="component" value="Unassembled WGS sequence"/>
</dbReference>
<name>A0A081XHX5_STRTO</name>
<evidence type="ECO:0000256" key="2">
    <source>
        <dbReference type="SAM" id="SignalP"/>
    </source>
</evidence>
<evidence type="ECO:0000313" key="3">
    <source>
        <dbReference type="EMBL" id="KES03148.1"/>
    </source>
</evidence>
<comment type="caution">
    <text evidence="3">The sequence shown here is derived from an EMBL/GenBank/DDBJ whole genome shotgun (WGS) entry which is preliminary data.</text>
</comment>
<dbReference type="AlphaFoldDB" id="A0A081XHX5"/>
<evidence type="ECO:0000256" key="1">
    <source>
        <dbReference type="SAM" id="MobiDB-lite"/>
    </source>
</evidence>
<keyword evidence="2" id="KW-0732">Signal</keyword>
<accession>A0A081XHX5</accession>
<evidence type="ECO:0000313" key="4">
    <source>
        <dbReference type="Proteomes" id="UP000028341"/>
    </source>
</evidence>
<dbReference type="STRING" id="55952.BU52_31985"/>
<dbReference type="RefSeq" id="WP_037940857.1">
    <property type="nucleotide sequence ID" value="NZ_JBFADL010000014.1"/>
</dbReference>
<sequence>MCDGRAGLLARGVLTAAGLAAVPAASVTAPTVVKPGAAHLSNLLHPKIAVFCTGPLPTRVRGAGTAVPRAAGPVSAGTNPHPDLDRITSGEVLTTEATL</sequence>
<feature type="chain" id="PRO_5039142116" evidence="2">
    <location>
        <begin position="21"/>
        <end position="99"/>
    </location>
</feature>
<keyword evidence="4" id="KW-1185">Reference proteome</keyword>
<feature type="region of interest" description="Disordered" evidence="1">
    <location>
        <begin position="68"/>
        <end position="99"/>
    </location>
</feature>
<gene>
    <name evidence="3" type="ORF">BU52_31985</name>
</gene>
<reference evidence="3 4" key="1">
    <citation type="submission" date="2014-02" db="EMBL/GenBank/DDBJ databases">
        <title>The genome announcement of Streptomyces toyocaensis NRRL15009.</title>
        <authorList>
            <person name="Hong H.-J."/>
            <person name="Kwun M.J."/>
        </authorList>
    </citation>
    <scope>NUCLEOTIDE SEQUENCE [LARGE SCALE GENOMIC DNA]</scope>
    <source>
        <strain evidence="3 4">NRRL 15009</strain>
    </source>
</reference>
<protein>
    <submittedName>
        <fullName evidence="3">Uncharacterized protein</fullName>
    </submittedName>
</protein>
<feature type="signal peptide" evidence="2">
    <location>
        <begin position="1"/>
        <end position="20"/>
    </location>
</feature>
<organism evidence="3 4">
    <name type="scientific">Streptomyces toyocaensis</name>
    <dbReference type="NCBI Taxonomy" id="55952"/>
    <lineage>
        <taxon>Bacteria</taxon>
        <taxon>Bacillati</taxon>
        <taxon>Actinomycetota</taxon>
        <taxon>Actinomycetes</taxon>
        <taxon>Kitasatosporales</taxon>
        <taxon>Streptomycetaceae</taxon>
        <taxon>Streptomyces</taxon>
    </lineage>
</organism>
<dbReference type="EMBL" id="JFCB01000050">
    <property type="protein sequence ID" value="KES03148.1"/>
    <property type="molecule type" value="Genomic_DNA"/>
</dbReference>